<dbReference type="Proteomes" id="UP000001194">
    <property type="component" value="Unassembled WGS sequence"/>
</dbReference>
<dbReference type="HOGENOM" id="CLU_969996_0_0_1"/>
<dbReference type="KEGG" id="lbc:LACBIDRAFT_326611"/>
<proteinExistence type="predicted"/>
<accession>B0D976</accession>
<dbReference type="OrthoDB" id="3026189at2759"/>
<evidence type="ECO:0000313" key="2">
    <source>
        <dbReference type="Proteomes" id="UP000001194"/>
    </source>
</evidence>
<gene>
    <name evidence="1" type="ORF">LACBIDRAFT_326611</name>
</gene>
<dbReference type="InParanoid" id="B0D976"/>
<protein>
    <submittedName>
        <fullName evidence="1">Predicted protein</fullName>
    </submittedName>
</protein>
<name>B0D976_LACBS</name>
<dbReference type="EMBL" id="DS547100">
    <property type="protein sequence ID" value="EDR08962.1"/>
    <property type="molecule type" value="Genomic_DNA"/>
</dbReference>
<keyword evidence="2" id="KW-1185">Reference proteome</keyword>
<dbReference type="GeneID" id="6076171"/>
<reference evidence="1 2" key="1">
    <citation type="journal article" date="2008" name="Nature">
        <title>The genome of Laccaria bicolor provides insights into mycorrhizal symbiosis.</title>
        <authorList>
            <person name="Martin F."/>
            <person name="Aerts A."/>
            <person name="Ahren D."/>
            <person name="Brun A."/>
            <person name="Danchin E.G.J."/>
            <person name="Duchaussoy F."/>
            <person name="Gibon J."/>
            <person name="Kohler A."/>
            <person name="Lindquist E."/>
            <person name="Pereda V."/>
            <person name="Salamov A."/>
            <person name="Shapiro H.J."/>
            <person name="Wuyts J."/>
            <person name="Blaudez D."/>
            <person name="Buee M."/>
            <person name="Brokstein P."/>
            <person name="Canbaeck B."/>
            <person name="Cohen D."/>
            <person name="Courty P.E."/>
            <person name="Coutinho P.M."/>
            <person name="Delaruelle C."/>
            <person name="Detter J.C."/>
            <person name="Deveau A."/>
            <person name="DiFazio S."/>
            <person name="Duplessis S."/>
            <person name="Fraissinet-Tachet L."/>
            <person name="Lucic E."/>
            <person name="Frey-Klett P."/>
            <person name="Fourrey C."/>
            <person name="Feussner I."/>
            <person name="Gay G."/>
            <person name="Grimwood J."/>
            <person name="Hoegger P.J."/>
            <person name="Jain P."/>
            <person name="Kilaru S."/>
            <person name="Labbe J."/>
            <person name="Lin Y.C."/>
            <person name="Legue V."/>
            <person name="Le Tacon F."/>
            <person name="Marmeisse R."/>
            <person name="Melayah D."/>
            <person name="Montanini B."/>
            <person name="Muratet M."/>
            <person name="Nehls U."/>
            <person name="Niculita-Hirzel H."/>
            <person name="Oudot-Le Secq M.P."/>
            <person name="Peter M."/>
            <person name="Quesneville H."/>
            <person name="Rajashekar B."/>
            <person name="Reich M."/>
            <person name="Rouhier N."/>
            <person name="Schmutz J."/>
            <person name="Yin T."/>
            <person name="Chalot M."/>
            <person name="Henrissat B."/>
            <person name="Kuees U."/>
            <person name="Lucas S."/>
            <person name="Van de Peer Y."/>
            <person name="Podila G.K."/>
            <person name="Polle A."/>
            <person name="Pukkila P.J."/>
            <person name="Richardson P.M."/>
            <person name="Rouze P."/>
            <person name="Sanders I.R."/>
            <person name="Stajich J.E."/>
            <person name="Tunlid A."/>
            <person name="Tuskan G."/>
            <person name="Grigoriev I.V."/>
        </authorList>
    </citation>
    <scope>NUCLEOTIDE SEQUENCE [LARGE SCALE GENOMIC DNA]</scope>
    <source>
        <strain evidence="2">S238N-H82 / ATCC MYA-4686</strain>
    </source>
</reference>
<dbReference type="AlphaFoldDB" id="B0D976"/>
<evidence type="ECO:0000313" key="1">
    <source>
        <dbReference type="EMBL" id="EDR08962.1"/>
    </source>
</evidence>
<organism evidence="2">
    <name type="scientific">Laccaria bicolor (strain S238N-H82 / ATCC MYA-4686)</name>
    <name type="common">Bicoloured deceiver</name>
    <name type="synonym">Laccaria laccata var. bicolor</name>
    <dbReference type="NCBI Taxonomy" id="486041"/>
    <lineage>
        <taxon>Eukaryota</taxon>
        <taxon>Fungi</taxon>
        <taxon>Dikarya</taxon>
        <taxon>Basidiomycota</taxon>
        <taxon>Agaricomycotina</taxon>
        <taxon>Agaricomycetes</taxon>
        <taxon>Agaricomycetidae</taxon>
        <taxon>Agaricales</taxon>
        <taxon>Agaricineae</taxon>
        <taxon>Hydnangiaceae</taxon>
        <taxon>Laccaria</taxon>
    </lineage>
</organism>
<dbReference type="STRING" id="486041.B0D976"/>
<sequence length="287" mass="32443">MYVQGPEYICCIPQRNQSHHMLWWTPTLADCPMIPNSPFSISICILKPELLKGYKDLHDKLRLFGMMYKEILLGIAEFQRAVLDIHAWINFIDIYQPCLFPGPNGMVKYDANQDLMGAFTEKVQVAQQLQAMGIPVWLILPSFRILPTMNVNIPSFQQHCKMIVLEHFKDHEGNLDPYPVLATVDKTSLRGKLVLGEFEMNLTCYHPAVSDNNPQLPEVSDNNPHHPQNVGLTILSLTYVVIVNSGSSAFCGLSAAVLMLIGTIHPTSHAQPNTSWWSRTFEVFLHS</sequence>
<dbReference type="RefSeq" id="XP_001880275.1">
    <property type="nucleotide sequence ID" value="XM_001880240.1"/>
</dbReference>